<dbReference type="HOGENOM" id="CLU_1634169_0_0_6"/>
<feature type="domain" description="DUF4440" evidence="1">
    <location>
        <begin position="28"/>
        <end position="126"/>
    </location>
</feature>
<evidence type="ECO:0000313" key="2">
    <source>
        <dbReference type="EMBL" id="ABD82148.1"/>
    </source>
</evidence>
<evidence type="ECO:0000259" key="1">
    <source>
        <dbReference type="Pfam" id="PF14534"/>
    </source>
</evidence>
<keyword evidence="3" id="KW-1185">Reference proteome</keyword>
<organism evidence="2 3">
    <name type="scientific">Saccharophagus degradans (strain 2-40 / ATCC 43961 / DSM 17024)</name>
    <dbReference type="NCBI Taxonomy" id="203122"/>
    <lineage>
        <taxon>Bacteria</taxon>
        <taxon>Pseudomonadati</taxon>
        <taxon>Pseudomonadota</taxon>
        <taxon>Gammaproteobacteria</taxon>
        <taxon>Cellvibrionales</taxon>
        <taxon>Cellvibrionaceae</taxon>
        <taxon>Saccharophagus</taxon>
    </lineage>
</organism>
<dbReference type="Pfam" id="PF14534">
    <property type="entry name" value="DUF4440"/>
    <property type="match status" value="1"/>
</dbReference>
<protein>
    <recommendedName>
        <fullName evidence="1">DUF4440 domain-containing protein</fullName>
    </recommendedName>
</protein>
<evidence type="ECO:0000313" key="3">
    <source>
        <dbReference type="Proteomes" id="UP000001947"/>
    </source>
</evidence>
<gene>
    <name evidence="2" type="ordered locus">Sde_2891</name>
</gene>
<name>Q21GN1_SACD2</name>
<dbReference type="KEGG" id="sde:Sde_2891"/>
<reference evidence="2 3" key="1">
    <citation type="journal article" date="2008" name="PLoS Genet.">
        <title>Complete genome sequence of the complex carbohydrate-degrading marine bacterium, Saccharophagus degradans strain 2-40 T.</title>
        <authorList>
            <person name="Weiner R.M."/>
            <person name="Taylor L.E.II."/>
            <person name="Henrissat B."/>
            <person name="Hauser L."/>
            <person name="Land M."/>
            <person name="Coutinho P.M."/>
            <person name="Rancurel C."/>
            <person name="Saunders E.H."/>
            <person name="Longmire A.G."/>
            <person name="Zhang H."/>
            <person name="Bayer E.A."/>
            <person name="Gilbert H.J."/>
            <person name="Larimer F."/>
            <person name="Zhulin I.B."/>
            <person name="Ekborg N.A."/>
            <person name="Lamed R."/>
            <person name="Richardson P.M."/>
            <person name="Borovok I."/>
            <person name="Hutcheson S."/>
        </authorList>
    </citation>
    <scope>NUCLEOTIDE SEQUENCE [LARGE SCALE GENOMIC DNA]</scope>
    <source>
        <strain evidence="3">2-40 / ATCC 43961 / DSM 17024</strain>
    </source>
</reference>
<dbReference type="Gene3D" id="3.10.450.50">
    <property type="match status" value="1"/>
</dbReference>
<proteinExistence type="predicted"/>
<dbReference type="Proteomes" id="UP000001947">
    <property type="component" value="Chromosome"/>
</dbReference>
<accession>Q21GN1</accession>
<dbReference type="InterPro" id="IPR027843">
    <property type="entry name" value="DUF4440"/>
</dbReference>
<dbReference type="eggNOG" id="COG4994">
    <property type="taxonomic scope" value="Bacteria"/>
</dbReference>
<dbReference type="SUPFAM" id="SSF54427">
    <property type="entry name" value="NTF2-like"/>
    <property type="match status" value="1"/>
</dbReference>
<sequence length="162" mass="18036">MLGAATSTQLGVNGKGNKRLSNSMIESIKRLEERLRKAMISSNVDELDILLSPELIFTNHLGQKITKQQDLLAHREKLFTIKNLTLKQLEILPAENVFIVIAQVELVSEAGGLEVTTPLRFTRVWCLNHALKEALDPLLGKDQRARSENGWQVIAGHSSVIC</sequence>
<dbReference type="InterPro" id="IPR032710">
    <property type="entry name" value="NTF2-like_dom_sf"/>
</dbReference>
<dbReference type="EMBL" id="CP000282">
    <property type="protein sequence ID" value="ABD82148.1"/>
    <property type="molecule type" value="Genomic_DNA"/>
</dbReference>
<dbReference type="STRING" id="203122.Sde_2891"/>
<dbReference type="AlphaFoldDB" id="Q21GN1"/>